<dbReference type="eggNOG" id="COG1309">
    <property type="taxonomic scope" value="Bacteria"/>
</dbReference>
<dbReference type="STRING" id="1231392.OCGS_0610"/>
<dbReference type="RefSeq" id="WP_007425763.1">
    <property type="nucleotide sequence ID" value="NZ_AMGO01000007.1"/>
</dbReference>
<dbReference type="Pfam" id="PF08362">
    <property type="entry name" value="TetR_C_3"/>
    <property type="match status" value="1"/>
</dbReference>
<evidence type="ECO:0000256" key="2">
    <source>
        <dbReference type="PROSITE-ProRule" id="PRU00335"/>
    </source>
</evidence>
<feature type="domain" description="HTH tetR-type" evidence="3">
    <location>
        <begin position="12"/>
        <end position="72"/>
    </location>
</feature>
<dbReference type="Gene3D" id="1.10.357.10">
    <property type="entry name" value="Tetracycline Repressor, domain 2"/>
    <property type="match status" value="1"/>
</dbReference>
<comment type="caution">
    <text evidence="4">The sequence shown here is derived from an EMBL/GenBank/DDBJ whole genome shotgun (WGS) entry which is preliminary data.</text>
</comment>
<evidence type="ECO:0000256" key="1">
    <source>
        <dbReference type="ARBA" id="ARBA00023125"/>
    </source>
</evidence>
<dbReference type="SUPFAM" id="SSF48498">
    <property type="entry name" value="Tetracyclin repressor-like, C-terminal domain"/>
    <property type="match status" value="1"/>
</dbReference>
<dbReference type="GO" id="GO:0003700">
    <property type="term" value="F:DNA-binding transcription factor activity"/>
    <property type="evidence" value="ECO:0007669"/>
    <property type="project" value="TreeGrafter"/>
</dbReference>
<accession>K2I952</accession>
<gene>
    <name evidence="4" type="ORF">OCGS_0610</name>
</gene>
<evidence type="ECO:0000313" key="4">
    <source>
        <dbReference type="EMBL" id="EKE45520.1"/>
    </source>
</evidence>
<dbReference type="Pfam" id="PF00440">
    <property type="entry name" value="TetR_N"/>
    <property type="match status" value="1"/>
</dbReference>
<dbReference type="PANTHER" id="PTHR30055">
    <property type="entry name" value="HTH-TYPE TRANSCRIPTIONAL REGULATOR RUTR"/>
    <property type="match status" value="1"/>
</dbReference>
<organism evidence="4 5">
    <name type="scientific">Oceaniovalibus guishaninsula JLT2003</name>
    <dbReference type="NCBI Taxonomy" id="1231392"/>
    <lineage>
        <taxon>Bacteria</taxon>
        <taxon>Pseudomonadati</taxon>
        <taxon>Pseudomonadota</taxon>
        <taxon>Alphaproteobacteria</taxon>
        <taxon>Rhodobacterales</taxon>
        <taxon>Roseobacteraceae</taxon>
        <taxon>Oceaniovalibus</taxon>
    </lineage>
</organism>
<dbReference type="PRINTS" id="PR00455">
    <property type="entry name" value="HTHTETR"/>
</dbReference>
<dbReference type="AlphaFoldDB" id="K2I952"/>
<dbReference type="GO" id="GO:0000976">
    <property type="term" value="F:transcription cis-regulatory region binding"/>
    <property type="evidence" value="ECO:0007669"/>
    <property type="project" value="TreeGrafter"/>
</dbReference>
<keyword evidence="5" id="KW-1185">Reference proteome</keyword>
<name>K2I952_9RHOB</name>
<dbReference type="SUPFAM" id="SSF46689">
    <property type="entry name" value="Homeodomain-like"/>
    <property type="match status" value="1"/>
</dbReference>
<keyword evidence="1 2" id="KW-0238">DNA-binding</keyword>
<dbReference type="PROSITE" id="PS50977">
    <property type="entry name" value="HTH_TETR_2"/>
    <property type="match status" value="1"/>
</dbReference>
<evidence type="ECO:0000259" key="3">
    <source>
        <dbReference type="PROSITE" id="PS50977"/>
    </source>
</evidence>
<dbReference type="InterPro" id="IPR013573">
    <property type="entry name" value="Tscrpt_reg_YcdC_C"/>
</dbReference>
<dbReference type="Proteomes" id="UP000006765">
    <property type="component" value="Unassembled WGS sequence"/>
</dbReference>
<dbReference type="PANTHER" id="PTHR30055:SF196">
    <property type="entry name" value="HTH-TYPE TRANSCRIPTIONAL REGULATOR RUTR"/>
    <property type="match status" value="1"/>
</dbReference>
<evidence type="ECO:0000313" key="5">
    <source>
        <dbReference type="Proteomes" id="UP000006765"/>
    </source>
</evidence>
<dbReference type="InterPro" id="IPR001647">
    <property type="entry name" value="HTH_TetR"/>
</dbReference>
<dbReference type="GO" id="GO:0045892">
    <property type="term" value="P:negative regulation of DNA-templated transcription"/>
    <property type="evidence" value="ECO:0007669"/>
    <property type="project" value="InterPro"/>
</dbReference>
<dbReference type="PATRIC" id="fig|1231392.3.peg.612"/>
<dbReference type="EMBL" id="AMGO01000007">
    <property type="protein sequence ID" value="EKE45520.1"/>
    <property type="molecule type" value="Genomic_DNA"/>
</dbReference>
<dbReference type="Gene3D" id="1.10.10.60">
    <property type="entry name" value="Homeodomain-like"/>
    <property type="match status" value="1"/>
</dbReference>
<sequence>MTGDGPVTRIQKRNHAAILDAALDVFSRQGFAGATLDAIAAQAGLSKPNLLYYFASKEAIYTGLLTRLLADWLAPLRALDPHGDPVDEILGYMRRKLDMSRRLPRESRLFAGEILSGAPRFLDRIEGELRDLVLEKAALIDDWSRGGRLAPLDGRHLIFSIWATTQHYADFDVQVRGVLRPESDEHWIQARDFLDALYRGALTPAR</sequence>
<dbReference type="InterPro" id="IPR050109">
    <property type="entry name" value="HTH-type_TetR-like_transc_reg"/>
</dbReference>
<dbReference type="InterPro" id="IPR009057">
    <property type="entry name" value="Homeodomain-like_sf"/>
</dbReference>
<proteinExistence type="predicted"/>
<feature type="DNA-binding region" description="H-T-H motif" evidence="2">
    <location>
        <begin position="35"/>
        <end position="54"/>
    </location>
</feature>
<dbReference type="InterPro" id="IPR036271">
    <property type="entry name" value="Tet_transcr_reg_TetR-rel_C_sf"/>
</dbReference>
<protein>
    <submittedName>
        <fullName evidence="4">Putative transcriptional regulator</fullName>
    </submittedName>
</protein>
<reference evidence="4 5" key="1">
    <citation type="journal article" date="2012" name="J. Bacteriol.">
        <title>Draft Genome Sequence of Oceaniovalibus guishaninsula JLT2003T.</title>
        <authorList>
            <person name="Tang K."/>
            <person name="Liu K."/>
            <person name="Jiao N."/>
        </authorList>
    </citation>
    <scope>NUCLEOTIDE SEQUENCE [LARGE SCALE GENOMIC DNA]</scope>
    <source>
        <strain evidence="4 5">JLT2003</strain>
    </source>
</reference>